<organism evidence="1 2">
    <name type="scientific">Pristionchus mayeri</name>
    <dbReference type="NCBI Taxonomy" id="1317129"/>
    <lineage>
        <taxon>Eukaryota</taxon>
        <taxon>Metazoa</taxon>
        <taxon>Ecdysozoa</taxon>
        <taxon>Nematoda</taxon>
        <taxon>Chromadorea</taxon>
        <taxon>Rhabditida</taxon>
        <taxon>Rhabditina</taxon>
        <taxon>Diplogasteromorpha</taxon>
        <taxon>Diplogasteroidea</taxon>
        <taxon>Neodiplogasteridae</taxon>
        <taxon>Pristionchus</taxon>
    </lineage>
</organism>
<reference evidence="2" key="1">
    <citation type="submission" date="2022-10" db="EMBL/GenBank/DDBJ databases">
        <title>Genome assembly of Pristionchus species.</title>
        <authorList>
            <person name="Yoshida K."/>
            <person name="Sommer R.J."/>
        </authorList>
    </citation>
    <scope>NUCLEOTIDE SEQUENCE [LARGE SCALE GENOMIC DNA]</scope>
    <source>
        <strain evidence="2">RS5460</strain>
    </source>
</reference>
<comment type="caution">
    <text evidence="1">The sequence shown here is derived from an EMBL/GenBank/DDBJ whole genome shotgun (WGS) entry which is preliminary data.</text>
</comment>
<proteinExistence type="predicted"/>
<gene>
    <name evidence="1" type="ORF">PMAYCL1PPCAC_25608</name>
</gene>
<dbReference type="PANTHER" id="PTHR22744:SF14">
    <property type="entry name" value="BTB DOMAIN-CONTAINING PROTEIN-RELATED"/>
    <property type="match status" value="1"/>
</dbReference>
<evidence type="ECO:0000313" key="2">
    <source>
        <dbReference type="Proteomes" id="UP001328107"/>
    </source>
</evidence>
<dbReference type="AlphaFoldDB" id="A0AAN5D2J5"/>
<dbReference type="InterPro" id="IPR011333">
    <property type="entry name" value="SKP1/BTB/POZ_sf"/>
</dbReference>
<evidence type="ECO:0000313" key="1">
    <source>
        <dbReference type="EMBL" id="GMR55413.1"/>
    </source>
</evidence>
<feature type="non-terminal residue" evidence="1">
    <location>
        <position position="1"/>
    </location>
</feature>
<evidence type="ECO:0008006" key="3">
    <source>
        <dbReference type="Google" id="ProtNLM"/>
    </source>
</evidence>
<dbReference type="Proteomes" id="UP001328107">
    <property type="component" value="Unassembled WGS sequence"/>
</dbReference>
<accession>A0AAN5D2J5</accession>
<keyword evidence="2" id="KW-1185">Reference proteome</keyword>
<sequence>VSDRTLPQILKLAYRFQMERIINLCEKHIEQSAGFNEMKKLLFADQYRLTSLRNHCLNSFPSVTDLARKMKSSLDFPNFSKDMTDAICRRIAQLATD</sequence>
<dbReference type="Gene3D" id="3.30.710.10">
    <property type="entry name" value="Potassium Channel Kv1.1, Chain A"/>
    <property type="match status" value="1"/>
</dbReference>
<dbReference type="PANTHER" id="PTHR22744">
    <property type="entry name" value="HELIX LOOP HELIX PROTEIN 21-RELATED"/>
    <property type="match status" value="1"/>
</dbReference>
<dbReference type="EMBL" id="BTRK01000005">
    <property type="protein sequence ID" value="GMR55413.1"/>
    <property type="molecule type" value="Genomic_DNA"/>
</dbReference>
<protein>
    <recommendedName>
        <fullName evidence="3">BTB domain-containing protein</fullName>
    </recommendedName>
</protein>
<name>A0AAN5D2J5_9BILA</name>